<evidence type="ECO:0000256" key="7">
    <source>
        <dbReference type="SAM" id="Phobius"/>
    </source>
</evidence>
<dbReference type="InterPro" id="IPR018303">
    <property type="entry name" value="ATPase_P-typ_P_site"/>
</dbReference>
<dbReference type="OrthoDB" id="9814270at2"/>
<sequence length="862" mass="89886">MQTGTQDGTRLTGPPGLSAAEARERHRRGEGNVAVSASSRSYGRILRTNVFSFFNVILFTIGAALLALGRYSDAFTSVGLGLVNAAISAVQEIRAKRKLDRLQLLARGTVTVVRDGADTEVPPEEVVRGDVLRLRPGAQVVVDGPVLSGRLEVDESLLTGESEALPKADGEDLLSGSFVVGGEGLQLARDVGAGSYAGRLTAEARRASTDRTPLQRRIDFVVRLVMLLVLLMSVTILAQAALEGFTLVRTVQTTAVLSGLVPYGLFFLVAVAYTVGAAKSAGRGALVQQVNAVESVSNVDVVCTDKTGTLTTGRLSLAALTPVGPLDDAAVRRLLGTMAAGVGAPNLTSAALAAALPAQAPAEVREEVPFSSSLRWSALRTADGVLVLGAPDALAPRLTGPPPGAPVRELTGQGLRVLVFARAAADAPLRDAAGRAALPPLEPLALVALADELRPDVVDTLARLTADGIAVKVVSGDDPATVAALARQAGLEPGEPVAGPALQDLPEDRLDALVDRTTVFGRIAPEQKEQLVDALRRRGAYVAMVGDGVNDARALKRAHVGVAMAGGSAVTRDVADIVLTGDSLGALLPAAHEGRRIITGISTSMQVFLARVGTQGLVILAVTMLGLGFPYSPANVGLTLLTVGVPTLFLTAWARPSAPDPHLLTTLWRFVVPAMLVTAAGGVAVYARHYRELLDAFSDADGPPGFLDAFEAYTGLSSDDVGFAEAAATIGAQTALSTFVSYAAFLLILFLKPPNRWFAAWTRPDGDRRPALLVAVLVVVFSAGLFWPAFTDYFGLTGAAEPVFQTVVPSLVLWFAVLTAAYRFRLLERALGLTGPLSPPPGPDAGPRAERRPGRGRGARAA</sequence>
<dbReference type="AlphaFoldDB" id="A0A239DFT1"/>
<protein>
    <submittedName>
        <fullName evidence="9">Cation-transporting ATPase E</fullName>
    </submittedName>
</protein>
<dbReference type="NCBIfam" id="TIGR01494">
    <property type="entry name" value="ATPase_P-type"/>
    <property type="match status" value="2"/>
</dbReference>
<gene>
    <name evidence="9" type="ORF">SAMN04488107_2157</name>
</gene>
<dbReference type="InterPro" id="IPR059000">
    <property type="entry name" value="ATPase_P-type_domA"/>
</dbReference>
<feature type="region of interest" description="Disordered" evidence="6">
    <location>
        <begin position="1"/>
        <end position="33"/>
    </location>
</feature>
<dbReference type="Pfam" id="PF00122">
    <property type="entry name" value="E1-E2_ATPase"/>
    <property type="match status" value="1"/>
</dbReference>
<keyword evidence="5 7" id="KW-0472">Membrane</keyword>
<dbReference type="Proteomes" id="UP000198386">
    <property type="component" value="Unassembled WGS sequence"/>
</dbReference>
<dbReference type="InterPro" id="IPR001757">
    <property type="entry name" value="P_typ_ATPase"/>
</dbReference>
<feature type="compositionally biased region" description="Basic and acidic residues" evidence="6">
    <location>
        <begin position="21"/>
        <end position="30"/>
    </location>
</feature>
<feature type="transmembrane region" description="Helical" evidence="7">
    <location>
        <begin position="74"/>
        <end position="93"/>
    </location>
</feature>
<feature type="transmembrane region" description="Helical" evidence="7">
    <location>
        <begin position="254"/>
        <end position="275"/>
    </location>
</feature>
<accession>A0A239DFT1</accession>
<feature type="transmembrane region" description="Helical" evidence="7">
    <location>
        <begin position="802"/>
        <end position="822"/>
    </location>
</feature>
<dbReference type="InterPro" id="IPR023298">
    <property type="entry name" value="ATPase_P-typ_TM_dom_sf"/>
</dbReference>
<keyword evidence="3" id="KW-1278">Translocase</keyword>
<feature type="transmembrane region" description="Helical" evidence="7">
    <location>
        <begin position="635"/>
        <end position="654"/>
    </location>
</feature>
<feature type="transmembrane region" description="Helical" evidence="7">
    <location>
        <begin position="608"/>
        <end position="629"/>
    </location>
</feature>
<dbReference type="Pfam" id="PF00702">
    <property type="entry name" value="Hydrolase"/>
    <property type="match status" value="1"/>
</dbReference>
<dbReference type="InterPro" id="IPR044492">
    <property type="entry name" value="P_typ_ATPase_HD_dom"/>
</dbReference>
<feature type="transmembrane region" description="Helical" evidence="7">
    <location>
        <begin position="666"/>
        <end position="687"/>
    </location>
</feature>
<name>A0A239DFT1_9ACTN</name>
<feature type="region of interest" description="Disordered" evidence="6">
    <location>
        <begin position="837"/>
        <end position="862"/>
    </location>
</feature>
<evidence type="ECO:0000256" key="2">
    <source>
        <dbReference type="ARBA" id="ARBA00022692"/>
    </source>
</evidence>
<dbReference type="SUPFAM" id="SSF81665">
    <property type="entry name" value="Calcium ATPase, transmembrane domain M"/>
    <property type="match status" value="1"/>
</dbReference>
<dbReference type="InterPro" id="IPR036412">
    <property type="entry name" value="HAD-like_sf"/>
</dbReference>
<feature type="transmembrane region" description="Helical" evidence="7">
    <location>
        <begin position="771"/>
        <end position="790"/>
    </location>
</feature>
<reference evidence="10" key="1">
    <citation type="submission" date="2017-06" db="EMBL/GenBank/DDBJ databases">
        <authorList>
            <person name="Varghese N."/>
            <person name="Submissions S."/>
        </authorList>
    </citation>
    <scope>NUCLEOTIDE SEQUENCE [LARGE SCALE GENOMIC DNA]</scope>
    <source>
        <strain evidence="10">DSM 45423</strain>
    </source>
</reference>
<dbReference type="InterPro" id="IPR023299">
    <property type="entry name" value="ATPase_P-typ_cyto_dom_N"/>
</dbReference>
<dbReference type="SUPFAM" id="SSF56784">
    <property type="entry name" value="HAD-like"/>
    <property type="match status" value="1"/>
</dbReference>
<dbReference type="PROSITE" id="PS00154">
    <property type="entry name" value="ATPASE_E1_E2"/>
    <property type="match status" value="1"/>
</dbReference>
<feature type="transmembrane region" description="Helical" evidence="7">
    <location>
        <begin position="220"/>
        <end position="242"/>
    </location>
</feature>
<evidence type="ECO:0000259" key="8">
    <source>
        <dbReference type="Pfam" id="PF00122"/>
    </source>
</evidence>
<evidence type="ECO:0000313" key="10">
    <source>
        <dbReference type="Proteomes" id="UP000198386"/>
    </source>
</evidence>
<feature type="transmembrane region" description="Helical" evidence="7">
    <location>
        <begin position="50"/>
        <end position="68"/>
    </location>
</feature>
<evidence type="ECO:0000256" key="4">
    <source>
        <dbReference type="ARBA" id="ARBA00022989"/>
    </source>
</evidence>
<keyword evidence="10" id="KW-1185">Reference proteome</keyword>
<dbReference type="GO" id="GO:0005524">
    <property type="term" value="F:ATP binding"/>
    <property type="evidence" value="ECO:0007669"/>
    <property type="project" value="InterPro"/>
</dbReference>
<keyword evidence="2 7" id="KW-0812">Transmembrane</keyword>
<dbReference type="GO" id="GO:0016887">
    <property type="term" value="F:ATP hydrolysis activity"/>
    <property type="evidence" value="ECO:0007669"/>
    <property type="project" value="InterPro"/>
</dbReference>
<dbReference type="InterPro" id="IPR008250">
    <property type="entry name" value="ATPase_P-typ_transduc_dom_A_sf"/>
</dbReference>
<dbReference type="Gene3D" id="2.70.150.10">
    <property type="entry name" value="Calcium-transporting ATPase, cytoplasmic transduction domain A"/>
    <property type="match status" value="1"/>
</dbReference>
<dbReference type="SUPFAM" id="SSF81653">
    <property type="entry name" value="Calcium ATPase, transduction domain A"/>
    <property type="match status" value="1"/>
</dbReference>
<comment type="subcellular location">
    <subcellularLocation>
        <location evidence="1">Cell membrane</location>
        <topology evidence="1">Multi-pass membrane protein</topology>
    </subcellularLocation>
</comment>
<dbReference type="SFLD" id="SFLDF00027">
    <property type="entry name" value="p-type_atpase"/>
    <property type="match status" value="1"/>
</dbReference>
<evidence type="ECO:0000256" key="6">
    <source>
        <dbReference type="SAM" id="MobiDB-lite"/>
    </source>
</evidence>
<dbReference type="PRINTS" id="PR00119">
    <property type="entry name" value="CATATPASE"/>
</dbReference>
<feature type="transmembrane region" description="Helical" evidence="7">
    <location>
        <begin position="726"/>
        <end position="751"/>
    </location>
</feature>
<keyword evidence="4 7" id="KW-1133">Transmembrane helix</keyword>
<dbReference type="SFLD" id="SFLDS00003">
    <property type="entry name" value="Haloacid_Dehalogenase"/>
    <property type="match status" value="1"/>
</dbReference>
<dbReference type="EMBL" id="FZOH01000003">
    <property type="protein sequence ID" value="SNS31275.1"/>
    <property type="molecule type" value="Genomic_DNA"/>
</dbReference>
<proteinExistence type="predicted"/>
<dbReference type="InterPro" id="IPR023214">
    <property type="entry name" value="HAD_sf"/>
</dbReference>
<dbReference type="Gene3D" id="1.20.1110.10">
    <property type="entry name" value="Calcium-transporting ATPase, transmembrane domain"/>
    <property type="match status" value="1"/>
</dbReference>
<dbReference type="PANTHER" id="PTHR42861">
    <property type="entry name" value="CALCIUM-TRANSPORTING ATPASE"/>
    <property type="match status" value="1"/>
</dbReference>
<dbReference type="Gene3D" id="3.40.1110.10">
    <property type="entry name" value="Calcium-transporting ATPase, cytoplasmic domain N"/>
    <property type="match status" value="1"/>
</dbReference>
<dbReference type="GO" id="GO:0005886">
    <property type="term" value="C:plasma membrane"/>
    <property type="evidence" value="ECO:0007669"/>
    <property type="project" value="UniProtKB-SubCell"/>
</dbReference>
<evidence type="ECO:0000256" key="3">
    <source>
        <dbReference type="ARBA" id="ARBA00022967"/>
    </source>
</evidence>
<evidence type="ECO:0000313" key="9">
    <source>
        <dbReference type="EMBL" id="SNS31275.1"/>
    </source>
</evidence>
<dbReference type="SFLD" id="SFLDG00002">
    <property type="entry name" value="C1.7:_P-type_atpase_like"/>
    <property type="match status" value="1"/>
</dbReference>
<dbReference type="Gene3D" id="3.40.50.1000">
    <property type="entry name" value="HAD superfamily/HAD-like"/>
    <property type="match status" value="1"/>
</dbReference>
<organism evidence="9 10">
    <name type="scientific">Geodermatophilus saharensis</name>
    <dbReference type="NCBI Taxonomy" id="1137994"/>
    <lineage>
        <taxon>Bacteria</taxon>
        <taxon>Bacillati</taxon>
        <taxon>Actinomycetota</taxon>
        <taxon>Actinomycetes</taxon>
        <taxon>Geodermatophilales</taxon>
        <taxon>Geodermatophilaceae</taxon>
        <taxon>Geodermatophilus</taxon>
    </lineage>
</organism>
<evidence type="ECO:0000256" key="1">
    <source>
        <dbReference type="ARBA" id="ARBA00004651"/>
    </source>
</evidence>
<feature type="domain" description="P-type ATPase A" evidence="8">
    <location>
        <begin position="107"/>
        <end position="203"/>
    </location>
</feature>
<dbReference type="PRINTS" id="PR00120">
    <property type="entry name" value="HATPASE"/>
</dbReference>
<dbReference type="RefSeq" id="WP_089403846.1">
    <property type="nucleotide sequence ID" value="NZ_FZOH01000003.1"/>
</dbReference>
<evidence type="ECO:0000256" key="5">
    <source>
        <dbReference type="ARBA" id="ARBA00023136"/>
    </source>
</evidence>